<feature type="domain" description="Immunoglobulin V-set" evidence="9">
    <location>
        <begin position="35"/>
        <end position="110"/>
    </location>
</feature>
<dbReference type="Ensembl" id="ENSJHYT00000011898.1">
    <property type="protein sequence ID" value="ENSJHYP00000009835.1"/>
    <property type="gene ID" value="ENSJHYG00000007734.1"/>
</dbReference>
<keyword evidence="2" id="KW-1003">Cell membrane</keyword>
<dbReference type="Gene3D" id="2.60.40.10">
    <property type="entry name" value="Immunoglobulins"/>
    <property type="match status" value="1"/>
</dbReference>
<keyword evidence="3 8" id="KW-0732">Signal</keyword>
<dbReference type="SMART" id="SM00406">
    <property type="entry name" value="IGv"/>
    <property type="match status" value="1"/>
</dbReference>
<protein>
    <recommendedName>
        <fullName evidence="9">Immunoglobulin V-set domain-containing protein</fullName>
    </recommendedName>
</protein>
<evidence type="ECO:0000256" key="5">
    <source>
        <dbReference type="ARBA" id="ARBA00023136"/>
    </source>
</evidence>
<keyword evidence="11" id="KW-1185">Reference proteome</keyword>
<keyword evidence="4" id="KW-0391">Immunity</keyword>
<keyword evidence="6" id="KW-1015">Disulfide bond</keyword>
<comment type="subcellular location">
    <subcellularLocation>
        <location evidence="1">Cell membrane</location>
    </subcellularLocation>
</comment>
<dbReference type="PANTHER" id="PTHR19433">
    <property type="entry name" value="T-CELL RECEPTOR ALPHA CHAIN V REGION-RELATED"/>
    <property type="match status" value="1"/>
</dbReference>
<feature type="chain" id="PRO_5034530587" description="Immunoglobulin V-set domain-containing protein" evidence="8">
    <location>
        <begin position="21"/>
        <end position="120"/>
    </location>
</feature>
<dbReference type="OMA" id="HANDTEH"/>
<evidence type="ECO:0000256" key="4">
    <source>
        <dbReference type="ARBA" id="ARBA00022859"/>
    </source>
</evidence>
<proteinExistence type="predicted"/>
<dbReference type="AlphaFoldDB" id="A0A8C5NMJ6"/>
<dbReference type="PANTHER" id="PTHR19433:SF111">
    <property type="entry name" value="T CELL RECEPTOR ALPHA VARIABLE 4"/>
    <property type="match status" value="1"/>
</dbReference>
<dbReference type="SUPFAM" id="SSF48726">
    <property type="entry name" value="Immunoglobulin"/>
    <property type="match status" value="1"/>
</dbReference>
<dbReference type="GO" id="GO:0005886">
    <property type="term" value="C:plasma membrane"/>
    <property type="evidence" value="ECO:0007669"/>
    <property type="project" value="UniProtKB-SubCell"/>
</dbReference>
<accession>A0A8C5NMJ6</accession>
<name>A0A8C5NMJ6_JUNHY</name>
<reference evidence="10" key="2">
    <citation type="submission" date="2025-09" db="UniProtKB">
        <authorList>
            <consortium name="Ensembl"/>
        </authorList>
    </citation>
    <scope>IDENTIFICATION</scope>
</reference>
<dbReference type="Pfam" id="PF07686">
    <property type="entry name" value="V-set"/>
    <property type="match status" value="1"/>
</dbReference>
<dbReference type="InterPro" id="IPR013783">
    <property type="entry name" value="Ig-like_fold"/>
</dbReference>
<evidence type="ECO:0000313" key="10">
    <source>
        <dbReference type="Ensembl" id="ENSJHYP00000009835.1"/>
    </source>
</evidence>
<evidence type="ECO:0000256" key="2">
    <source>
        <dbReference type="ARBA" id="ARBA00022475"/>
    </source>
</evidence>
<dbReference type="GO" id="GO:0009617">
    <property type="term" value="P:response to bacterium"/>
    <property type="evidence" value="ECO:0007669"/>
    <property type="project" value="TreeGrafter"/>
</dbReference>
<feature type="signal peptide" evidence="8">
    <location>
        <begin position="1"/>
        <end position="20"/>
    </location>
</feature>
<dbReference type="InterPro" id="IPR036179">
    <property type="entry name" value="Ig-like_dom_sf"/>
</dbReference>
<evidence type="ECO:0000256" key="1">
    <source>
        <dbReference type="ARBA" id="ARBA00004236"/>
    </source>
</evidence>
<dbReference type="InterPro" id="IPR052051">
    <property type="entry name" value="TCR_complex_component"/>
</dbReference>
<keyword evidence="5" id="KW-0472">Membrane</keyword>
<keyword evidence="7" id="KW-0325">Glycoprotein</keyword>
<sequence>MRNELRIFLFLSLTVAVVNAQLQQEPFLQTTEGTSITIKCSHANIRTGDFIHFYRQLPGQRPELLAVTAKAPKAVRVPKGRLTVSADRSSSSLWLAEPRRGDAAVYYCAECPDHANDTEH</sequence>
<evidence type="ECO:0000256" key="3">
    <source>
        <dbReference type="ARBA" id="ARBA00022729"/>
    </source>
</evidence>
<evidence type="ECO:0000256" key="7">
    <source>
        <dbReference type="ARBA" id="ARBA00023180"/>
    </source>
</evidence>
<organism evidence="10 11">
    <name type="scientific">Junco hyemalis</name>
    <name type="common">Dark-eyed junco</name>
    <dbReference type="NCBI Taxonomy" id="40217"/>
    <lineage>
        <taxon>Eukaryota</taxon>
        <taxon>Metazoa</taxon>
        <taxon>Chordata</taxon>
        <taxon>Craniata</taxon>
        <taxon>Vertebrata</taxon>
        <taxon>Euteleostomi</taxon>
        <taxon>Archelosauria</taxon>
        <taxon>Archosauria</taxon>
        <taxon>Dinosauria</taxon>
        <taxon>Saurischia</taxon>
        <taxon>Theropoda</taxon>
        <taxon>Coelurosauria</taxon>
        <taxon>Aves</taxon>
        <taxon>Neognathae</taxon>
        <taxon>Neoaves</taxon>
        <taxon>Telluraves</taxon>
        <taxon>Australaves</taxon>
        <taxon>Passeriformes</taxon>
        <taxon>Passerellidae</taxon>
        <taxon>Junco</taxon>
    </lineage>
</organism>
<evidence type="ECO:0000313" key="11">
    <source>
        <dbReference type="Proteomes" id="UP000694408"/>
    </source>
</evidence>
<reference evidence="10" key="1">
    <citation type="submission" date="2025-08" db="UniProtKB">
        <authorList>
            <consortium name="Ensembl"/>
        </authorList>
    </citation>
    <scope>IDENTIFICATION</scope>
</reference>
<dbReference type="InterPro" id="IPR013106">
    <property type="entry name" value="Ig_V-set"/>
</dbReference>
<evidence type="ECO:0000256" key="6">
    <source>
        <dbReference type="ARBA" id="ARBA00023157"/>
    </source>
</evidence>
<evidence type="ECO:0000256" key="8">
    <source>
        <dbReference type="SAM" id="SignalP"/>
    </source>
</evidence>
<evidence type="ECO:0000259" key="9">
    <source>
        <dbReference type="SMART" id="SM00406"/>
    </source>
</evidence>
<dbReference type="GO" id="GO:0002376">
    <property type="term" value="P:immune system process"/>
    <property type="evidence" value="ECO:0007669"/>
    <property type="project" value="UniProtKB-KW"/>
</dbReference>
<dbReference type="Proteomes" id="UP000694408">
    <property type="component" value="Unplaced"/>
</dbReference>